<feature type="chain" id="PRO_5011673013" evidence="2">
    <location>
        <begin position="27"/>
        <end position="442"/>
    </location>
</feature>
<feature type="signal peptide" evidence="2">
    <location>
        <begin position="1"/>
        <end position="26"/>
    </location>
</feature>
<evidence type="ECO:0000256" key="2">
    <source>
        <dbReference type="SAM" id="SignalP"/>
    </source>
</evidence>
<evidence type="ECO:0000313" key="4">
    <source>
        <dbReference type="Proteomes" id="UP000199107"/>
    </source>
</evidence>
<organism evidence="3 4">
    <name type="scientific">Franzmannia pantelleriensis</name>
    <dbReference type="NCBI Taxonomy" id="48727"/>
    <lineage>
        <taxon>Bacteria</taxon>
        <taxon>Pseudomonadati</taxon>
        <taxon>Pseudomonadota</taxon>
        <taxon>Gammaproteobacteria</taxon>
        <taxon>Oceanospirillales</taxon>
        <taxon>Halomonadaceae</taxon>
        <taxon>Franzmannia</taxon>
    </lineage>
</organism>
<proteinExistence type="predicted"/>
<accession>A0A1G9RVM4</accession>
<feature type="transmembrane region" description="Helical" evidence="1">
    <location>
        <begin position="381"/>
        <end position="403"/>
    </location>
</feature>
<keyword evidence="2" id="KW-0732">Signal</keyword>
<name>A0A1G9RVM4_9GAMM</name>
<dbReference type="RefSeq" id="WP_089659215.1">
    <property type="nucleotide sequence ID" value="NZ_FNGH01000011.1"/>
</dbReference>
<evidence type="ECO:0000313" key="3">
    <source>
        <dbReference type="EMBL" id="SDM27309.1"/>
    </source>
</evidence>
<dbReference type="EMBL" id="FNGH01000011">
    <property type="protein sequence ID" value="SDM27309.1"/>
    <property type="molecule type" value="Genomic_DNA"/>
</dbReference>
<keyword evidence="1" id="KW-1133">Transmembrane helix</keyword>
<protein>
    <submittedName>
        <fullName evidence="3">Uncharacterized protein</fullName>
    </submittedName>
</protein>
<dbReference type="Proteomes" id="UP000199107">
    <property type="component" value="Unassembled WGS sequence"/>
</dbReference>
<gene>
    <name evidence="3" type="ORF">SAMN05192555_11155</name>
</gene>
<feature type="transmembrane region" description="Helical" evidence="1">
    <location>
        <begin position="349"/>
        <end position="369"/>
    </location>
</feature>
<sequence>MPRYAHRVWPALLLVSGLAVDASAQAPTLSDETAAEPRSVERVAFDWDRSVESLRVLDLDGREIDAEVEAREASGRISLSVPSQAPFVVKGDEVETRRLTSEERQVLPGGLFLPATSATDEVIIPPGLGISPLPPLPPRPSTWLRLTVVASPAPATWNPLNGSYHTRLSFGVYPSDDQHFSPDQPLEQPIEIRVRLRGLTTREVVPPLLIEAPGLANEQSLMLDFMPSTATPTLEVNSTLSDVNLALEALPRLEVRPQSTSMVGLGLARMAINVEQVSPHGEPLRATRPTRVAVTVAGPATPDPSELRIEPDASMASLELRSSGLAPLTVSAVAGSLRGEATIQQRVPWGPILAALLGGALGGFGRRFVKGAPKAPTPLRLLEGIIVALIAYVAGVLGVGYLALPMAVVATEAGAFLSGALSGFIGVNVLERLQAKLSPQAG</sequence>
<reference evidence="4" key="1">
    <citation type="submission" date="2016-10" db="EMBL/GenBank/DDBJ databases">
        <authorList>
            <person name="Varghese N."/>
            <person name="Submissions S."/>
        </authorList>
    </citation>
    <scope>NUCLEOTIDE SEQUENCE [LARGE SCALE GENOMIC DNA]</scope>
    <source>
        <strain evidence="4">AAP</strain>
    </source>
</reference>
<keyword evidence="4" id="KW-1185">Reference proteome</keyword>
<evidence type="ECO:0000256" key="1">
    <source>
        <dbReference type="SAM" id="Phobius"/>
    </source>
</evidence>
<dbReference type="AlphaFoldDB" id="A0A1G9RVM4"/>
<keyword evidence="1" id="KW-0812">Transmembrane</keyword>
<dbReference type="OrthoDB" id="6142652at2"/>
<feature type="transmembrane region" description="Helical" evidence="1">
    <location>
        <begin position="409"/>
        <end position="430"/>
    </location>
</feature>
<keyword evidence="1" id="KW-0472">Membrane</keyword>